<dbReference type="RefSeq" id="WP_003463566.1">
    <property type="nucleotide sequence ID" value="NZ_HG916826.1"/>
</dbReference>
<evidence type="ECO:0000256" key="2">
    <source>
        <dbReference type="ARBA" id="ARBA00006363"/>
    </source>
</evidence>
<dbReference type="InterPro" id="IPR002559">
    <property type="entry name" value="Transposase_11"/>
</dbReference>
<dbReference type="GO" id="GO:0005829">
    <property type="term" value="C:cytosol"/>
    <property type="evidence" value="ECO:0007669"/>
    <property type="project" value="TreeGrafter"/>
</dbReference>
<evidence type="ECO:0000259" key="3">
    <source>
        <dbReference type="PROSITE" id="PS50994"/>
    </source>
</evidence>
<evidence type="ECO:0000313" key="4">
    <source>
        <dbReference type="EMBL" id="CDM42346.1"/>
    </source>
</evidence>
<dbReference type="GO" id="GO:0015074">
    <property type="term" value="P:DNA integration"/>
    <property type="evidence" value="ECO:0007669"/>
    <property type="project" value="InterPro"/>
</dbReference>
<dbReference type="InterPro" id="IPR012337">
    <property type="entry name" value="RNaseH-like_sf"/>
</dbReference>
<dbReference type="HOGENOM" id="CLU_459947_0_0_6"/>
<evidence type="ECO:0000256" key="1">
    <source>
        <dbReference type="ARBA" id="ARBA00002190"/>
    </source>
</evidence>
<evidence type="ECO:0000313" key="5">
    <source>
        <dbReference type="Proteomes" id="UP000032841"/>
    </source>
</evidence>
<protein>
    <submittedName>
        <fullName evidence="4">Integrase catalytic subunit</fullName>
    </submittedName>
</protein>
<dbReference type="InterPro" id="IPR001584">
    <property type="entry name" value="Integrase_cat-core"/>
</dbReference>
<name>W6R7J7_ECTO5</name>
<dbReference type="InterPro" id="IPR036397">
    <property type="entry name" value="RNaseH_sf"/>
</dbReference>
<dbReference type="PANTHER" id="PTHR10948:SF23">
    <property type="entry name" value="TRANSPOSASE INSI FOR INSERTION SEQUENCE ELEMENT IS30A-RELATED"/>
    <property type="match status" value="1"/>
</dbReference>
<comment type="function">
    <text evidence="1">Required for the transposition of the insertion element.</text>
</comment>
<dbReference type="GO" id="GO:0004803">
    <property type="term" value="F:transposase activity"/>
    <property type="evidence" value="ECO:0007669"/>
    <property type="project" value="InterPro"/>
</dbReference>
<dbReference type="EMBL" id="HG916826">
    <property type="protein sequence ID" value="CDM42346.1"/>
    <property type="molecule type" value="Genomic_DNA"/>
</dbReference>
<dbReference type="eggNOG" id="COG2826">
    <property type="taxonomic scope" value="Bacteria"/>
</dbReference>
<dbReference type="Gene3D" id="3.30.420.10">
    <property type="entry name" value="Ribonuclease H-like superfamily/Ribonuclease H"/>
    <property type="match status" value="1"/>
</dbReference>
<dbReference type="PROSITE" id="PS01043">
    <property type="entry name" value="TRANSPOSASE_IS30"/>
    <property type="match status" value="1"/>
</dbReference>
<sequence>MNPRRQAAILQQRRTHHLASNADAYAFFNLLTGPELFDQVESLLPDHRERLFPPTETLSMFMAQALSADRSCQRAVNELAVKQLRAGLKPCSTHTGGYCRARQRLPVEMVSSLVRNTGNLISSNARSGQWMGRPVRLVDGTTVVMPDTQANQDAYPQSRGQKPGLGFPICRMVGIVCLSSGALLNAALGRFRGKGGDEQTLLRSMLDTLNTGDVLLGDAFYATYFLLCELQRRGIDGVFEQYGARRRSTDFRRGTRPGTRDHLITLEKPRKRPAWMSQASYEQAPDQLEVRELKRNRGSSGAYSARCAQQQMNIRRQVCRPKRKLVPGSERFELVAHMLRKRLSPEQIAGKLRSMTIPNLRDAYVCRETIYNAIYALPVGELRKELIVCLRQGKTTRRPRSGGVDRRGQIPEMVSIHVRPPEIEDRLMPGHWEGDLIKGKANASSVGTLVERTSGYLMLMKMNDATATSAMEGFSAALNSMPLAMRKSMTYDQGREMARHAEITQQTGVAIYFCDPHSPWQRGSNENINGLIRQYLPKGTDLSVHSQEQLNAIALELNMRPRKRFDFKCPIEVMGEVMQEAMAMRHHAPASNQ</sequence>
<proteinExistence type="inferred from homology"/>
<dbReference type="PANTHER" id="PTHR10948">
    <property type="entry name" value="TRANSPOSASE"/>
    <property type="match status" value="1"/>
</dbReference>
<organism evidence="4 5">
    <name type="scientific">Ectopseudomonas oleovorans (strain CECT 5344)</name>
    <name type="common">Pseudomonas pseudoalcaligenes</name>
    <dbReference type="NCBI Taxonomy" id="1182590"/>
    <lineage>
        <taxon>Bacteria</taxon>
        <taxon>Pseudomonadati</taxon>
        <taxon>Pseudomonadota</taxon>
        <taxon>Gammaproteobacteria</taxon>
        <taxon>Pseudomonadales</taxon>
        <taxon>Pseudomonadaceae</taxon>
        <taxon>Ectopseudomonas</taxon>
    </lineage>
</organism>
<dbReference type="eggNOG" id="COG3385">
    <property type="taxonomic scope" value="Bacteria"/>
</dbReference>
<dbReference type="GO" id="GO:0006313">
    <property type="term" value="P:DNA transposition"/>
    <property type="evidence" value="ECO:0007669"/>
    <property type="project" value="InterPro"/>
</dbReference>
<dbReference type="SUPFAM" id="SSF53098">
    <property type="entry name" value="Ribonuclease H-like"/>
    <property type="match status" value="1"/>
</dbReference>
<gene>
    <name evidence="4" type="ORF">BN5_3804</name>
</gene>
<comment type="similarity">
    <text evidence="2">Belongs to the transposase IS30 family.</text>
</comment>
<dbReference type="Pfam" id="PF01609">
    <property type="entry name" value="DDE_Tnp_1"/>
    <property type="match status" value="1"/>
</dbReference>
<dbReference type="NCBIfam" id="NF033563">
    <property type="entry name" value="transpos_IS30"/>
    <property type="match status" value="1"/>
</dbReference>
<dbReference type="KEGG" id="ppse:BN5_3804"/>
<dbReference type="InterPro" id="IPR047952">
    <property type="entry name" value="Transpos_IS4"/>
</dbReference>
<dbReference type="Pfam" id="PF00665">
    <property type="entry name" value="rve"/>
    <property type="match status" value="1"/>
</dbReference>
<dbReference type="AlphaFoldDB" id="W6R7J7"/>
<dbReference type="InterPro" id="IPR051917">
    <property type="entry name" value="Transposase-Integrase"/>
</dbReference>
<dbReference type="PROSITE" id="PS50994">
    <property type="entry name" value="INTEGRASE"/>
    <property type="match status" value="1"/>
</dbReference>
<dbReference type="InterPro" id="IPR053392">
    <property type="entry name" value="Transposase_IS30-like"/>
</dbReference>
<reference evidence="4 5" key="1">
    <citation type="submission" date="2013-11" db="EMBL/GenBank/DDBJ databases">
        <title>Complete genome sequence of the cyanide-degrading bacterium Pseudomonas pseudoalcaligenes CECT 5344.</title>
        <authorList>
            <person name="Wibberg D."/>
            <person name="Puehler A."/>
            <person name="Schlueter A."/>
        </authorList>
    </citation>
    <scope>NUCLEOTIDE SEQUENCE [LARGE SCALE GENOMIC DNA]</scope>
    <source>
        <strain evidence="5">CECT 5344</strain>
    </source>
</reference>
<dbReference type="GO" id="GO:0003677">
    <property type="term" value="F:DNA binding"/>
    <property type="evidence" value="ECO:0007669"/>
    <property type="project" value="InterPro"/>
</dbReference>
<feature type="domain" description="Integrase catalytic" evidence="3">
    <location>
        <begin position="425"/>
        <end position="578"/>
    </location>
</feature>
<accession>W6R7J7</accession>
<dbReference type="NCBIfam" id="NF033592">
    <property type="entry name" value="transpos_IS4_1"/>
    <property type="match status" value="1"/>
</dbReference>
<dbReference type="InterPro" id="IPR001598">
    <property type="entry name" value="Transposase_IS30_CS"/>
</dbReference>
<dbReference type="Proteomes" id="UP000032841">
    <property type="component" value="Chromosome"/>
</dbReference>